<comment type="caution">
    <text evidence="1">The sequence shown here is derived from an EMBL/GenBank/DDBJ whole genome shotgun (WGS) entry which is preliminary data.</text>
</comment>
<evidence type="ECO:0000313" key="2">
    <source>
        <dbReference type="Proteomes" id="UP001201873"/>
    </source>
</evidence>
<keyword evidence="2" id="KW-1185">Reference proteome</keyword>
<organism evidence="1 2">
    <name type="scientific">Frankia umida</name>
    <dbReference type="NCBI Taxonomy" id="573489"/>
    <lineage>
        <taxon>Bacteria</taxon>
        <taxon>Bacillati</taxon>
        <taxon>Actinomycetota</taxon>
        <taxon>Actinomycetes</taxon>
        <taxon>Frankiales</taxon>
        <taxon>Frankiaceae</taxon>
        <taxon>Frankia</taxon>
    </lineage>
</organism>
<gene>
    <name evidence="1" type="ORF">MXD59_12720</name>
</gene>
<reference evidence="1 2" key="1">
    <citation type="submission" date="2022-04" db="EMBL/GenBank/DDBJ databases">
        <title>Genome diversity in the genus Frankia.</title>
        <authorList>
            <person name="Carlos-Shanley C."/>
            <person name="Hahn D."/>
        </authorList>
    </citation>
    <scope>NUCLEOTIDE SEQUENCE [LARGE SCALE GENOMIC DNA]</scope>
    <source>
        <strain evidence="1 2">Ag45/Mut15</strain>
    </source>
</reference>
<dbReference type="RefSeq" id="WP_248824861.1">
    <property type="nucleotide sequence ID" value="NZ_JALKFT010000010.1"/>
</dbReference>
<name>A0ABT0JYK5_9ACTN</name>
<proteinExistence type="predicted"/>
<accession>A0ABT0JYK5</accession>
<evidence type="ECO:0000313" key="1">
    <source>
        <dbReference type="EMBL" id="MCK9876631.1"/>
    </source>
</evidence>
<evidence type="ECO:0008006" key="3">
    <source>
        <dbReference type="Google" id="ProtNLM"/>
    </source>
</evidence>
<dbReference type="Proteomes" id="UP001201873">
    <property type="component" value="Unassembled WGS sequence"/>
</dbReference>
<sequence>MTSTDSRLDPLPARIRRRVEEILTRHDGAVRPHREAIIRPDGPTLTSEPTAAGSVNPSWAASNMLRAIDSWHSSTTTTIDALFDAVGDEHENAARDISGDLLGEVVRARHIVLASYVAVTLGRDLAAFRIAEDATVLAAGRRIPIAASALASAPSAPPAIRFAVDGTTDPTAVAARLREMATQVETGELAF</sequence>
<dbReference type="EMBL" id="JALKFT010000010">
    <property type="protein sequence ID" value="MCK9876631.1"/>
    <property type="molecule type" value="Genomic_DNA"/>
</dbReference>
<protein>
    <recommendedName>
        <fullName evidence="3">DUF222 domain-containing protein</fullName>
    </recommendedName>
</protein>